<dbReference type="PROSITE" id="PS51257">
    <property type="entry name" value="PROKAR_LIPOPROTEIN"/>
    <property type="match status" value="1"/>
</dbReference>
<keyword evidence="2" id="KW-0862">Zinc</keyword>
<keyword evidence="2" id="KW-0186">Copper</keyword>
<evidence type="ECO:0000259" key="4">
    <source>
        <dbReference type="Pfam" id="PF00080"/>
    </source>
</evidence>
<dbReference type="AlphaFoldDB" id="A0A917LUH7"/>
<comment type="function">
    <text evidence="2">Destroys radicals which are normally produced within the cells and which are toxic to biological systems.</text>
</comment>
<comment type="caution">
    <text evidence="5">The sequence shown here is derived from an EMBL/GenBank/DDBJ whole genome shotgun (WGS) entry which is preliminary data.</text>
</comment>
<protein>
    <recommendedName>
        <fullName evidence="2">Superoxide dismutase [Cu-Zn]</fullName>
        <ecNumber evidence="2">1.15.1.1</ecNumber>
    </recommendedName>
</protein>
<dbReference type="InterPro" id="IPR024134">
    <property type="entry name" value="SOD_Cu/Zn_/chaperone"/>
</dbReference>
<accession>A0A917LUH7</accession>
<comment type="similarity">
    <text evidence="1 2">Belongs to the Cu-Zn superoxide dismutase family.</text>
</comment>
<feature type="domain" description="Superoxide dismutase copper/zinc binding" evidence="4">
    <location>
        <begin position="61"/>
        <end position="192"/>
    </location>
</feature>
<dbReference type="Gene3D" id="2.60.40.200">
    <property type="entry name" value="Superoxide dismutase, copper/zinc binding domain"/>
    <property type="match status" value="1"/>
</dbReference>
<gene>
    <name evidence="5" type="ORF">GCM10010976_31910</name>
</gene>
<dbReference type="EMBL" id="BMFQ01000004">
    <property type="protein sequence ID" value="GGG58728.1"/>
    <property type="molecule type" value="Genomic_DNA"/>
</dbReference>
<reference evidence="5" key="1">
    <citation type="journal article" date="2014" name="Int. J. Syst. Evol. Microbiol.">
        <title>Complete genome sequence of Corynebacterium casei LMG S-19264T (=DSM 44701T), isolated from a smear-ripened cheese.</title>
        <authorList>
            <consortium name="US DOE Joint Genome Institute (JGI-PGF)"/>
            <person name="Walter F."/>
            <person name="Albersmeier A."/>
            <person name="Kalinowski J."/>
            <person name="Ruckert C."/>
        </authorList>
    </citation>
    <scope>NUCLEOTIDE SEQUENCE</scope>
    <source>
        <strain evidence="5">CGMCC 1.12751</strain>
    </source>
</reference>
<evidence type="ECO:0000256" key="1">
    <source>
        <dbReference type="ARBA" id="ARBA00010457"/>
    </source>
</evidence>
<dbReference type="InterPro" id="IPR018152">
    <property type="entry name" value="SOD_Cu/Zn_BS"/>
</dbReference>
<sequence length="197" mass="21022">MKKSILFTLLLTLTFAVGCKNDKKENTETEVIVTEEVAIEPVKEKAKKIKIKLEPKSDSNVNGNAIFTEADGTVTLVAVFDGLTPGTHAIHLHEKADCSSPDGKSTGGHWNPTNQPHGKWGDAKGYHKGDIGNFEADADGNGTISFSTDEWCIDCDDPNKNIVGKAVIVHQGTDDFKTQPTGDAGGRVSCGGVLTLE</sequence>
<comment type="catalytic activity">
    <reaction evidence="2">
        <text>2 superoxide + 2 H(+) = H2O2 + O2</text>
        <dbReference type="Rhea" id="RHEA:20696"/>
        <dbReference type="ChEBI" id="CHEBI:15378"/>
        <dbReference type="ChEBI" id="CHEBI:15379"/>
        <dbReference type="ChEBI" id="CHEBI:16240"/>
        <dbReference type="ChEBI" id="CHEBI:18421"/>
        <dbReference type="EC" id="1.15.1.1"/>
    </reaction>
</comment>
<feature type="region of interest" description="Disordered" evidence="3">
    <location>
        <begin position="96"/>
        <end position="118"/>
    </location>
</feature>
<dbReference type="GO" id="GO:0005507">
    <property type="term" value="F:copper ion binding"/>
    <property type="evidence" value="ECO:0007669"/>
    <property type="project" value="InterPro"/>
</dbReference>
<dbReference type="Proteomes" id="UP000625976">
    <property type="component" value="Unassembled WGS sequence"/>
</dbReference>
<keyword evidence="2" id="KW-0479">Metal-binding</keyword>
<proteinExistence type="inferred from homology"/>
<dbReference type="PROSITE" id="PS00332">
    <property type="entry name" value="SOD_CU_ZN_2"/>
    <property type="match status" value="1"/>
</dbReference>
<evidence type="ECO:0000313" key="5">
    <source>
        <dbReference type="EMBL" id="GGG58728.1"/>
    </source>
</evidence>
<organism evidence="5 6">
    <name type="scientific">Bizionia arctica</name>
    <dbReference type="NCBI Taxonomy" id="1495645"/>
    <lineage>
        <taxon>Bacteria</taxon>
        <taxon>Pseudomonadati</taxon>
        <taxon>Bacteroidota</taxon>
        <taxon>Flavobacteriia</taxon>
        <taxon>Flavobacteriales</taxon>
        <taxon>Flavobacteriaceae</taxon>
        <taxon>Bizionia</taxon>
    </lineage>
</organism>
<dbReference type="InterPro" id="IPR001424">
    <property type="entry name" value="SOD_Cu_Zn_dom"/>
</dbReference>
<dbReference type="Pfam" id="PF00080">
    <property type="entry name" value="Sod_Cu"/>
    <property type="match status" value="1"/>
</dbReference>
<reference evidence="5" key="2">
    <citation type="submission" date="2020-09" db="EMBL/GenBank/DDBJ databases">
        <authorList>
            <person name="Sun Q."/>
            <person name="Zhou Y."/>
        </authorList>
    </citation>
    <scope>NUCLEOTIDE SEQUENCE</scope>
    <source>
        <strain evidence="5">CGMCC 1.12751</strain>
    </source>
</reference>
<dbReference type="RefSeq" id="WP_188466693.1">
    <property type="nucleotide sequence ID" value="NZ_BMFQ01000004.1"/>
</dbReference>
<dbReference type="EC" id="1.15.1.1" evidence="2"/>
<comment type="cofactor">
    <cofactor evidence="2">
        <name>Zn(2+)</name>
        <dbReference type="ChEBI" id="CHEBI:29105"/>
    </cofactor>
    <text evidence="2">Binds 1 zinc ion per subunit.</text>
</comment>
<name>A0A917LUH7_9FLAO</name>
<dbReference type="PANTHER" id="PTHR10003">
    <property type="entry name" value="SUPEROXIDE DISMUTASE CU-ZN -RELATED"/>
    <property type="match status" value="1"/>
</dbReference>
<evidence type="ECO:0000256" key="3">
    <source>
        <dbReference type="SAM" id="MobiDB-lite"/>
    </source>
</evidence>
<dbReference type="GO" id="GO:0004784">
    <property type="term" value="F:superoxide dismutase activity"/>
    <property type="evidence" value="ECO:0007669"/>
    <property type="project" value="UniProtKB-EC"/>
</dbReference>
<evidence type="ECO:0000313" key="6">
    <source>
        <dbReference type="Proteomes" id="UP000625976"/>
    </source>
</evidence>
<evidence type="ECO:0000256" key="2">
    <source>
        <dbReference type="RuleBase" id="RU000393"/>
    </source>
</evidence>
<dbReference type="SUPFAM" id="SSF49329">
    <property type="entry name" value="Cu,Zn superoxide dismutase-like"/>
    <property type="match status" value="1"/>
</dbReference>
<keyword evidence="2" id="KW-0560">Oxidoreductase</keyword>
<dbReference type="CDD" id="cd00305">
    <property type="entry name" value="Cu-Zn_Superoxide_Dismutase"/>
    <property type="match status" value="1"/>
</dbReference>
<comment type="cofactor">
    <cofactor evidence="2">
        <name>Cu cation</name>
        <dbReference type="ChEBI" id="CHEBI:23378"/>
    </cofactor>
    <text evidence="2">Binds 1 copper ion per subunit.</text>
</comment>
<dbReference type="InterPro" id="IPR036423">
    <property type="entry name" value="SOD-like_Cu/Zn_dom_sf"/>
</dbReference>
<keyword evidence="6" id="KW-1185">Reference proteome</keyword>